<keyword evidence="2" id="KW-1185">Reference proteome</keyword>
<dbReference type="Proteomes" id="UP000708208">
    <property type="component" value="Unassembled WGS sequence"/>
</dbReference>
<feature type="non-terminal residue" evidence="1">
    <location>
        <position position="32"/>
    </location>
</feature>
<proteinExistence type="predicted"/>
<evidence type="ECO:0000313" key="2">
    <source>
        <dbReference type="Proteomes" id="UP000708208"/>
    </source>
</evidence>
<sequence length="32" mass="3421">MKKFLIFVAIAIAVATVIGATHGSEMDMDLVK</sequence>
<dbReference type="EMBL" id="CAJVCH010004589">
    <property type="protein sequence ID" value="CAG7654079.1"/>
    <property type="molecule type" value="Genomic_DNA"/>
</dbReference>
<dbReference type="AlphaFoldDB" id="A0A8J2IZF5"/>
<protein>
    <submittedName>
        <fullName evidence="1">Uncharacterized protein</fullName>
    </submittedName>
</protein>
<gene>
    <name evidence="1" type="ORF">AFUS01_LOCUS862</name>
</gene>
<organism evidence="1 2">
    <name type="scientific">Allacma fusca</name>
    <dbReference type="NCBI Taxonomy" id="39272"/>
    <lineage>
        <taxon>Eukaryota</taxon>
        <taxon>Metazoa</taxon>
        <taxon>Ecdysozoa</taxon>
        <taxon>Arthropoda</taxon>
        <taxon>Hexapoda</taxon>
        <taxon>Collembola</taxon>
        <taxon>Symphypleona</taxon>
        <taxon>Sminthuridae</taxon>
        <taxon>Allacma</taxon>
    </lineage>
</organism>
<name>A0A8J2IZF5_9HEXA</name>
<evidence type="ECO:0000313" key="1">
    <source>
        <dbReference type="EMBL" id="CAG7654079.1"/>
    </source>
</evidence>
<reference evidence="1" key="1">
    <citation type="submission" date="2021-06" db="EMBL/GenBank/DDBJ databases">
        <authorList>
            <person name="Hodson N. C."/>
            <person name="Mongue J. A."/>
            <person name="Jaron S. K."/>
        </authorList>
    </citation>
    <scope>NUCLEOTIDE SEQUENCE</scope>
</reference>
<accession>A0A8J2IZF5</accession>
<comment type="caution">
    <text evidence="1">The sequence shown here is derived from an EMBL/GenBank/DDBJ whole genome shotgun (WGS) entry which is preliminary data.</text>
</comment>